<evidence type="ECO:0000313" key="9">
    <source>
        <dbReference type="Proteomes" id="UP001164746"/>
    </source>
</evidence>
<comment type="subcellular location">
    <subcellularLocation>
        <location evidence="1 7">Cell membrane</location>
        <topology evidence="1 7">Multi-pass membrane protein</topology>
    </subcellularLocation>
</comment>
<dbReference type="Proteomes" id="UP001164746">
    <property type="component" value="Chromosome 7"/>
</dbReference>
<keyword evidence="7" id="KW-0472">Membrane</keyword>
<comment type="similarity">
    <text evidence="7">Belongs to the G-protein coupled receptor 1 family. Vasopressin/oxytocin receptor subfamily.</text>
</comment>
<reference evidence="8" key="1">
    <citation type="submission" date="2022-11" db="EMBL/GenBank/DDBJ databases">
        <title>Centuries of genome instability and evolution in soft-shell clam transmissible cancer (bioRxiv).</title>
        <authorList>
            <person name="Hart S.F.M."/>
            <person name="Yonemitsu M.A."/>
            <person name="Giersch R.M."/>
            <person name="Beal B.F."/>
            <person name="Arriagada G."/>
            <person name="Davis B.W."/>
            <person name="Ostrander E.A."/>
            <person name="Goff S.P."/>
            <person name="Metzger M.J."/>
        </authorList>
    </citation>
    <scope>NUCLEOTIDE SEQUENCE</scope>
    <source>
        <strain evidence="8">MELC-2E11</strain>
        <tissue evidence="8">Siphon/mantle</tissue>
    </source>
</reference>
<name>A0ABY7EID7_MYAAR</name>
<keyword evidence="6 7" id="KW-0807">Transducer</keyword>
<evidence type="ECO:0000256" key="4">
    <source>
        <dbReference type="ARBA" id="ARBA00023170"/>
    </source>
</evidence>
<keyword evidence="9" id="KW-1185">Reference proteome</keyword>
<evidence type="ECO:0000256" key="6">
    <source>
        <dbReference type="ARBA" id="ARBA00023224"/>
    </source>
</evidence>
<accession>A0ABY7EID7</accession>
<keyword evidence="7" id="KW-1133">Transmembrane helix</keyword>
<comment type="caution">
    <text evidence="7">Lacks conserved residue(s) required for the propagation of feature annotation.</text>
</comment>
<feature type="transmembrane region" description="Helical" evidence="7">
    <location>
        <begin position="6"/>
        <end position="24"/>
    </location>
</feature>
<dbReference type="InterPro" id="IPR001817">
    <property type="entry name" value="Vasoprsn_rcpt"/>
</dbReference>
<keyword evidence="7" id="KW-0812">Transmembrane</keyword>
<evidence type="ECO:0000256" key="1">
    <source>
        <dbReference type="ARBA" id="ARBA00004651"/>
    </source>
</evidence>
<dbReference type="PRINTS" id="PR00896">
    <property type="entry name" value="VASOPRESSINR"/>
</dbReference>
<organism evidence="8 9">
    <name type="scientific">Mya arenaria</name>
    <name type="common">Soft-shell clam</name>
    <dbReference type="NCBI Taxonomy" id="6604"/>
    <lineage>
        <taxon>Eukaryota</taxon>
        <taxon>Metazoa</taxon>
        <taxon>Spiralia</taxon>
        <taxon>Lophotrochozoa</taxon>
        <taxon>Mollusca</taxon>
        <taxon>Bivalvia</taxon>
        <taxon>Autobranchia</taxon>
        <taxon>Heteroconchia</taxon>
        <taxon>Euheterodonta</taxon>
        <taxon>Imparidentia</taxon>
        <taxon>Neoheterodontei</taxon>
        <taxon>Myida</taxon>
        <taxon>Myoidea</taxon>
        <taxon>Myidae</taxon>
        <taxon>Mya</taxon>
    </lineage>
</organism>
<evidence type="ECO:0000256" key="7">
    <source>
        <dbReference type="RuleBase" id="RU046427"/>
    </source>
</evidence>
<sequence length="98" mass="10885">MLAVLVLPALIITACYTLILYIIWSNSHLLASTQPKKVYTAEKKFLMPPPETENGITQRASPKKVRSMSANIGRSSRGVIPQAKIRTVKMTFTIVLNN</sequence>
<gene>
    <name evidence="8" type="ORF">MAR_034831</name>
</gene>
<evidence type="ECO:0000256" key="2">
    <source>
        <dbReference type="ARBA" id="ARBA00022475"/>
    </source>
</evidence>
<keyword evidence="4 7" id="KW-0675">Receptor</keyword>
<proteinExistence type="inferred from homology"/>
<evidence type="ECO:0000256" key="5">
    <source>
        <dbReference type="ARBA" id="ARBA00023180"/>
    </source>
</evidence>
<dbReference type="Gene3D" id="1.20.1070.10">
    <property type="entry name" value="Rhodopsin 7-helix transmembrane proteins"/>
    <property type="match status" value="1"/>
</dbReference>
<dbReference type="EMBL" id="CP111018">
    <property type="protein sequence ID" value="WAR09755.1"/>
    <property type="molecule type" value="Genomic_DNA"/>
</dbReference>
<keyword evidence="5 7" id="KW-0325">Glycoprotein</keyword>
<evidence type="ECO:0000256" key="3">
    <source>
        <dbReference type="ARBA" id="ARBA00023040"/>
    </source>
</evidence>
<protein>
    <submittedName>
        <fullName evidence="8">V1BR-like protein</fullName>
    </submittedName>
</protein>
<keyword evidence="2" id="KW-1003">Cell membrane</keyword>
<evidence type="ECO:0000313" key="8">
    <source>
        <dbReference type="EMBL" id="WAR09755.1"/>
    </source>
</evidence>
<keyword evidence="3 7" id="KW-0297">G-protein coupled receptor</keyword>